<dbReference type="EMBL" id="JACBYR010000001">
    <property type="protein sequence ID" value="NYE81494.1"/>
    <property type="molecule type" value="Genomic_DNA"/>
</dbReference>
<organism evidence="1 2">
    <name type="scientific">Pigmentiphaga litoralis</name>
    <dbReference type="NCBI Taxonomy" id="516702"/>
    <lineage>
        <taxon>Bacteria</taxon>
        <taxon>Pseudomonadati</taxon>
        <taxon>Pseudomonadota</taxon>
        <taxon>Betaproteobacteria</taxon>
        <taxon>Burkholderiales</taxon>
        <taxon>Alcaligenaceae</taxon>
        <taxon>Pigmentiphaga</taxon>
    </lineage>
</organism>
<comment type="caution">
    <text evidence="1">The sequence shown here is derived from an EMBL/GenBank/DDBJ whole genome shotgun (WGS) entry which is preliminary data.</text>
</comment>
<dbReference type="RefSeq" id="WP_179583537.1">
    <property type="nucleotide sequence ID" value="NZ_JACBYR010000001.1"/>
</dbReference>
<sequence length="285" mass="31138">MSKLPGIVIALLLAVVAAGAYLWWRQPAELPAIEQAADAPPLADAPIEVPPPSPETRYPIESVPSTADTAITDPGNDFGVAMSQLIGRDAVAKFLQLADFPRRVVATVDNLARAHAAPVLWPVNPTAGRFTVEGVADNQSIVSASNAPRYQPLVSVIQNVPTDKAVALYVRMYPQFQSAYEELGYPRGYFNDRLIAVIDSLLSTPEPDEPPKLQLTEVKGEVKSQRPWVRYQYVDANLEALPSGQKMLVRMSPAQRKTVKAKLADFRRRLTGEAPNLSLSSESNR</sequence>
<proteinExistence type="predicted"/>
<evidence type="ECO:0008006" key="3">
    <source>
        <dbReference type="Google" id="ProtNLM"/>
    </source>
</evidence>
<dbReference type="Proteomes" id="UP000542125">
    <property type="component" value="Unassembled WGS sequence"/>
</dbReference>
<dbReference type="InterPro" id="IPR021382">
    <property type="entry name" value="DUF3014"/>
</dbReference>
<name>A0A7Y9LJ07_9BURK</name>
<gene>
    <name evidence="1" type="ORF">FHW18_000765</name>
</gene>
<evidence type="ECO:0000313" key="2">
    <source>
        <dbReference type="Proteomes" id="UP000542125"/>
    </source>
</evidence>
<protein>
    <recommendedName>
        <fullName evidence="3">DUF3014 domain-containing protein</fullName>
    </recommendedName>
</protein>
<evidence type="ECO:0000313" key="1">
    <source>
        <dbReference type="EMBL" id="NYE81494.1"/>
    </source>
</evidence>
<keyword evidence="2" id="KW-1185">Reference proteome</keyword>
<dbReference type="AlphaFoldDB" id="A0A7Y9LJ07"/>
<reference evidence="1 2" key="1">
    <citation type="submission" date="2020-07" db="EMBL/GenBank/DDBJ databases">
        <title>Genomic Encyclopedia of Type Strains, Phase IV (KMG-V): Genome sequencing to study the core and pangenomes of soil and plant-associated prokaryotes.</title>
        <authorList>
            <person name="Whitman W."/>
        </authorList>
    </citation>
    <scope>NUCLEOTIDE SEQUENCE [LARGE SCALE GENOMIC DNA]</scope>
    <source>
        <strain evidence="1 2">SAS40</strain>
    </source>
</reference>
<accession>A0A7Y9LJ07</accession>
<dbReference type="Pfam" id="PF11219">
    <property type="entry name" value="DUF3014"/>
    <property type="match status" value="1"/>
</dbReference>